<sequence length="1002" mass="106228">MFLAGRSDELARLTAAGRRSALGEGRVVTVSGPVATGKTALLHAFGDRVADESDATLLRATCSPGEQEIPFGVARQLLHSAPLVDAEADAVARLLEDGAYAAAFADSSHGADAGTSGAHLVRTVQDLCDVVAGLAARRPLVISVDDVQHGDPASLDLLVHLIRRTRRARVLVVLAEREHGLCGARSYPGFAAELDREPLHERIRLGLLPRPAVSVLLAERLGADTAARLAADAHAISGGNPLLVNALLEDLGTTREDRFRRTIRVSAGDAYGRALVGCLYRLNPVALHVAQGLAVLGESGTTANLAELLGLEPATTTTAAQALHNAGLVDYGRFHDPRARSAVLDTMTRAEREAAHAKAATLLHIDGEPDTLVARHLAAAGEFPAPWAVRTLRVAAEAAVCEGVPRLAVDYLKLAERIAPDECERVSVKALLVGLEWLANPAAAARHMPWLSKAVRGGRLSGRDALACVRYLAWYGRPDEAKAALEAGQRPCAEGSGEDWPAEARAAHAWLRSWYPDLVAGPMQSRTVAALPATLSRIEGVDLLTAVLGGQVDGDEAERRADRILRRATLDETTTESITSALTALVYAERTTEARDWCTSLLDRAAARHSPIAHARLAAVLAEVSLRHGDLRAAEEYGRIALTRIQPEGWGVAVGLPLAARVGSAVARGDCDAAARHLELPSPGAMFRSLAGLHYLQACGRYNMATGRFDAALHDFTTCGRLMAEWGTDLPGILPWRVEAARAHHALGDEPAARALVEEQLAMLPQGPSRARGMALATHAGTLDLRRRPPLLWQAVNELQATGDRLELSRAYHALGLAYRDLGEFGRARRAADRATHLAEVCQAPPSPGLPLRDHLAAVPDRAAAPAFVPASTSVPASAPAHDGASADAAAVGGLAPVGAVVHGSTPEAAIPYTPPVQLPRLRGGEAATEPTVHAEDAAAELSSAERRVAALAAKGYTNREISRRLFITVSTVEQHLTRVYRKLGVARRLDLPPWLEAYIAG</sequence>
<organism evidence="4 5">
    <name type="scientific">Streptodolium elevatio</name>
    <dbReference type="NCBI Taxonomy" id="3157996"/>
    <lineage>
        <taxon>Bacteria</taxon>
        <taxon>Bacillati</taxon>
        <taxon>Actinomycetota</taxon>
        <taxon>Actinomycetes</taxon>
        <taxon>Kitasatosporales</taxon>
        <taxon>Streptomycetaceae</taxon>
        <taxon>Streptodolium</taxon>
    </lineage>
</organism>
<protein>
    <submittedName>
        <fullName evidence="4">AAA family ATPase</fullName>
    </submittedName>
</protein>
<keyword evidence="1" id="KW-0547">Nucleotide-binding</keyword>
<dbReference type="InterPro" id="IPR011990">
    <property type="entry name" value="TPR-like_helical_dom_sf"/>
</dbReference>
<keyword evidence="5" id="KW-1185">Reference proteome</keyword>
<proteinExistence type="predicted"/>
<dbReference type="PANTHER" id="PTHR16305">
    <property type="entry name" value="TESTICULAR SOLUBLE ADENYLYL CYCLASE"/>
    <property type="match status" value="1"/>
</dbReference>
<dbReference type="Gene3D" id="1.25.40.10">
    <property type="entry name" value="Tetratricopeptide repeat domain"/>
    <property type="match status" value="1"/>
</dbReference>
<dbReference type="SUPFAM" id="SSF48452">
    <property type="entry name" value="TPR-like"/>
    <property type="match status" value="1"/>
</dbReference>
<dbReference type="SUPFAM" id="SSF52540">
    <property type="entry name" value="P-loop containing nucleoside triphosphate hydrolases"/>
    <property type="match status" value="1"/>
</dbReference>
<evidence type="ECO:0000256" key="2">
    <source>
        <dbReference type="ARBA" id="ARBA00022840"/>
    </source>
</evidence>
<dbReference type="RefSeq" id="WP_358359813.1">
    <property type="nucleotide sequence ID" value="NZ_JBEZFP010000094.1"/>
</dbReference>
<dbReference type="Pfam" id="PF00196">
    <property type="entry name" value="GerE"/>
    <property type="match status" value="1"/>
</dbReference>
<dbReference type="PROSITE" id="PS00622">
    <property type="entry name" value="HTH_LUXR_1"/>
    <property type="match status" value="1"/>
</dbReference>
<dbReference type="Gene3D" id="1.10.10.10">
    <property type="entry name" value="Winged helix-like DNA-binding domain superfamily/Winged helix DNA-binding domain"/>
    <property type="match status" value="1"/>
</dbReference>
<feature type="domain" description="HTH luxR-type" evidence="3">
    <location>
        <begin position="935"/>
        <end position="1000"/>
    </location>
</feature>
<dbReference type="Pfam" id="PF13191">
    <property type="entry name" value="AAA_16"/>
    <property type="match status" value="1"/>
</dbReference>
<dbReference type="EMBL" id="JBEZFP010000094">
    <property type="protein sequence ID" value="MEU8137630.1"/>
    <property type="molecule type" value="Genomic_DNA"/>
</dbReference>
<evidence type="ECO:0000313" key="5">
    <source>
        <dbReference type="Proteomes" id="UP001551482"/>
    </source>
</evidence>
<dbReference type="InterPro" id="IPR000792">
    <property type="entry name" value="Tscrpt_reg_LuxR_C"/>
</dbReference>
<evidence type="ECO:0000313" key="4">
    <source>
        <dbReference type="EMBL" id="MEU8137630.1"/>
    </source>
</evidence>
<dbReference type="PANTHER" id="PTHR16305:SF35">
    <property type="entry name" value="TRANSCRIPTIONAL ACTIVATOR DOMAIN"/>
    <property type="match status" value="1"/>
</dbReference>
<evidence type="ECO:0000256" key="1">
    <source>
        <dbReference type="ARBA" id="ARBA00022741"/>
    </source>
</evidence>
<dbReference type="InterPro" id="IPR036388">
    <property type="entry name" value="WH-like_DNA-bd_sf"/>
</dbReference>
<dbReference type="Proteomes" id="UP001551482">
    <property type="component" value="Unassembled WGS sequence"/>
</dbReference>
<dbReference type="PROSITE" id="PS50043">
    <property type="entry name" value="HTH_LUXR_2"/>
    <property type="match status" value="1"/>
</dbReference>
<dbReference type="SUPFAM" id="SSF46894">
    <property type="entry name" value="C-terminal effector domain of the bipartite response regulators"/>
    <property type="match status" value="1"/>
</dbReference>
<dbReference type="InterPro" id="IPR041664">
    <property type="entry name" value="AAA_16"/>
</dbReference>
<name>A0ABV3DPF1_9ACTN</name>
<dbReference type="InterPro" id="IPR027417">
    <property type="entry name" value="P-loop_NTPase"/>
</dbReference>
<keyword evidence="2" id="KW-0067">ATP-binding</keyword>
<evidence type="ECO:0000259" key="3">
    <source>
        <dbReference type="PROSITE" id="PS50043"/>
    </source>
</evidence>
<reference evidence="4 5" key="1">
    <citation type="submission" date="2024-06" db="EMBL/GenBank/DDBJ databases">
        <title>The Natural Products Discovery Center: Release of the First 8490 Sequenced Strains for Exploring Actinobacteria Biosynthetic Diversity.</title>
        <authorList>
            <person name="Kalkreuter E."/>
            <person name="Kautsar S.A."/>
            <person name="Yang D."/>
            <person name="Bader C.D."/>
            <person name="Teijaro C.N."/>
            <person name="Fluegel L."/>
            <person name="Davis C.M."/>
            <person name="Simpson J.R."/>
            <person name="Lauterbach L."/>
            <person name="Steele A.D."/>
            <person name="Gui C."/>
            <person name="Meng S."/>
            <person name="Li G."/>
            <person name="Viehrig K."/>
            <person name="Ye F."/>
            <person name="Su P."/>
            <person name="Kiefer A.F."/>
            <person name="Nichols A."/>
            <person name="Cepeda A.J."/>
            <person name="Yan W."/>
            <person name="Fan B."/>
            <person name="Jiang Y."/>
            <person name="Adhikari A."/>
            <person name="Zheng C.-J."/>
            <person name="Schuster L."/>
            <person name="Cowan T.M."/>
            <person name="Smanski M.J."/>
            <person name="Chevrette M.G."/>
            <person name="De Carvalho L.P.S."/>
            <person name="Shen B."/>
        </authorList>
    </citation>
    <scope>NUCLEOTIDE SEQUENCE [LARGE SCALE GENOMIC DNA]</scope>
    <source>
        <strain evidence="4 5">NPDC048946</strain>
    </source>
</reference>
<gene>
    <name evidence="4" type="ORF">AB0C36_29465</name>
</gene>
<dbReference type="PRINTS" id="PR00038">
    <property type="entry name" value="HTHLUXR"/>
</dbReference>
<dbReference type="SMART" id="SM00421">
    <property type="entry name" value="HTH_LUXR"/>
    <property type="match status" value="1"/>
</dbReference>
<dbReference type="CDD" id="cd06170">
    <property type="entry name" value="LuxR_C_like"/>
    <property type="match status" value="1"/>
</dbReference>
<accession>A0ABV3DPF1</accession>
<comment type="caution">
    <text evidence="4">The sequence shown here is derived from an EMBL/GenBank/DDBJ whole genome shotgun (WGS) entry which is preliminary data.</text>
</comment>
<dbReference type="InterPro" id="IPR016032">
    <property type="entry name" value="Sig_transdc_resp-reg_C-effctor"/>
</dbReference>